<dbReference type="Proteomes" id="UP001519460">
    <property type="component" value="Unassembled WGS sequence"/>
</dbReference>
<dbReference type="AlphaFoldDB" id="A0ABD0L1W6"/>
<protein>
    <submittedName>
        <fullName evidence="2">Uncharacterized protein</fullName>
    </submittedName>
</protein>
<feature type="region of interest" description="Disordered" evidence="1">
    <location>
        <begin position="21"/>
        <end position="132"/>
    </location>
</feature>
<proteinExistence type="predicted"/>
<dbReference type="EMBL" id="JACVVK020000092">
    <property type="protein sequence ID" value="KAK7493523.1"/>
    <property type="molecule type" value="Genomic_DNA"/>
</dbReference>
<evidence type="ECO:0000313" key="2">
    <source>
        <dbReference type="EMBL" id="KAK7493523.1"/>
    </source>
</evidence>
<sequence>IDLCPNDLDLDLWACCRETGPGGPGGTTLPGQQDSMSPTTDIKQEKSPDSLNGQTKLEDTPPGPIPHPSVYTEMQKAASAMAQGAQGAASFPHSLMGPQGHGGHPQGLGPMGGVSNGSAGDVGQMLSEYQSL</sequence>
<feature type="compositionally biased region" description="Polar residues" evidence="1">
    <location>
        <begin position="32"/>
        <end position="41"/>
    </location>
</feature>
<feature type="compositionally biased region" description="Gly residues" evidence="1">
    <location>
        <begin position="99"/>
        <end position="115"/>
    </location>
</feature>
<evidence type="ECO:0000256" key="1">
    <source>
        <dbReference type="SAM" id="MobiDB-lite"/>
    </source>
</evidence>
<name>A0ABD0L1W6_9CAEN</name>
<feature type="non-terminal residue" evidence="2">
    <location>
        <position position="1"/>
    </location>
</feature>
<comment type="caution">
    <text evidence="2">The sequence shown here is derived from an EMBL/GenBank/DDBJ whole genome shotgun (WGS) entry which is preliminary data.</text>
</comment>
<accession>A0ABD0L1W6</accession>
<gene>
    <name evidence="2" type="ORF">BaRGS_00015234</name>
</gene>
<organism evidence="2 3">
    <name type="scientific">Batillaria attramentaria</name>
    <dbReference type="NCBI Taxonomy" id="370345"/>
    <lineage>
        <taxon>Eukaryota</taxon>
        <taxon>Metazoa</taxon>
        <taxon>Spiralia</taxon>
        <taxon>Lophotrochozoa</taxon>
        <taxon>Mollusca</taxon>
        <taxon>Gastropoda</taxon>
        <taxon>Caenogastropoda</taxon>
        <taxon>Sorbeoconcha</taxon>
        <taxon>Cerithioidea</taxon>
        <taxon>Batillariidae</taxon>
        <taxon>Batillaria</taxon>
    </lineage>
</organism>
<keyword evidence="3" id="KW-1185">Reference proteome</keyword>
<evidence type="ECO:0000313" key="3">
    <source>
        <dbReference type="Proteomes" id="UP001519460"/>
    </source>
</evidence>
<feature type="compositionally biased region" description="Low complexity" evidence="1">
    <location>
        <begin position="77"/>
        <end position="98"/>
    </location>
</feature>
<reference evidence="2 3" key="1">
    <citation type="journal article" date="2023" name="Sci. Data">
        <title>Genome assembly of the Korean intertidal mud-creeper Batillaria attramentaria.</title>
        <authorList>
            <person name="Patra A.K."/>
            <person name="Ho P.T."/>
            <person name="Jun S."/>
            <person name="Lee S.J."/>
            <person name="Kim Y."/>
            <person name="Won Y.J."/>
        </authorList>
    </citation>
    <scope>NUCLEOTIDE SEQUENCE [LARGE SCALE GENOMIC DNA]</scope>
    <source>
        <strain evidence="2">Wonlab-2016</strain>
    </source>
</reference>